<accession>A0A251UR42</accession>
<dbReference type="AlphaFoldDB" id="A0A251UR42"/>
<organism evidence="10 11">
    <name type="scientific">Helianthus annuus</name>
    <name type="common">Common sunflower</name>
    <dbReference type="NCBI Taxonomy" id="4232"/>
    <lineage>
        <taxon>Eukaryota</taxon>
        <taxon>Viridiplantae</taxon>
        <taxon>Streptophyta</taxon>
        <taxon>Embryophyta</taxon>
        <taxon>Tracheophyta</taxon>
        <taxon>Spermatophyta</taxon>
        <taxon>Magnoliopsida</taxon>
        <taxon>eudicotyledons</taxon>
        <taxon>Gunneridae</taxon>
        <taxon>Pentapetalae</taxon>
        <taxon>asterids</taxon>
        <taxon>campanulids</taxon>
        <taxon>Asterales</taxon>
        <taxon>Asteraceae</taxon>
        <taxon>Asteroideae</taxon>
        <taxon>Heliantheae alliance</taxon>
        <taxon>Heliantheae</taxon>
        <taxon>Helianthus</taxon>
    </lineage>
</organism>
<gene>
    <name evidence="10" type="ORF">HannXRQ_Chr05g0151571</name>
    <name evidence="9" type="ORF">HanXRQr2_Chr05g0222851</name>
</gene>
<keyword evidence="5" id="KW-1133">Transmembrane helix</keyword>
<name>A0A251UR42_HELAN</name>
<dbReference type="OMA" id="FEANRYP"/>
<keyword evidence="8" id="KW-0375">Hydrogen ion transport</keyword>
<reference evidence="9" key="3">
    <citation type="submission" date="2020-06" db="EMBL/GenBank/DDBJ databases">
        <title>Helianthus annuus Genome sequencing and assembly Release 2.</title>
        <authorList>
            <person name="Gouzy J."/>
            <person name="Langlade N."/>
            <person name="Munos S."/>
        </authorList>
    </citation>
    <scope>NUCLEOTIDE SEQUENCE</scope>
    <source>
        <tissue evidence="9">Leaves</tissue>
    </source>
</reference>
<dbReference type="GO" id="GO:0046961">
    <property type="term" value="F:proton-transporting ATPase activity, rotational mechanism"/>
    <property type="evidence" value="ECO:0007669"/>
    <property type="project" value="InterPro"/>
</dbReference>
<evidence type="ECO:0000313" key="9">
    <source>
        <dbReference type="EMBL" id="KAF5806558.1"/>
    </source>
</evidence>
<evidence type="ECO:0000256" key="6">
    <source>
        <dbReference type="ARBA" id="ARBA00023065"/>
    </source>
</evidence>
<dbReference type="PANTHER" id="PTHR11629:SF107">
    <property type="entry name" value="V-TYPE PROTON ATPASE SUBUNIT A"/>
    <property type="match status" value="1"/>
</dbReference>
<keyword evidence="7" id="KW-0472">Membrane</keyword>
<keyword evidence="4" id="KW-0812">Transmembrane</keyword>
<dbReference type="EMBL" id="CM007894">
    <property type="protein sequence ID" value="OTG25805.1"/>
    <property type="molecule type" value="Genomic_DNA"/>
</dbReference>
<evidence type="ECO:0000313" key="10">
    <source>
        <dbReference type="EMBL" id="OTG25805.1"/>
    </source>
</evidence>
<evidence type="ECO:0000256" key="4">
    <source>
        <dbReference type="ARBA" id="ARBA00022692"/>
    </source>
</evidence>
<keyword evidence="6 8" id="KW-0406">Ion transport</keyword>
<dbReference type="Gramene" id="mRNA:HanXRQr2_Chr05g0222851">
    <property type="protein sequence ID" value="mRNA:HanXRQr2_Chr05g0222851"/>
    <property type="gene ID" value="HanXRQr2_Chr05g0222851"/>
</dbReference>
<protein>
    <recommendedName>
        <fullName evidence="8">V-type proton ATPase subunit a</fullName>
    </recommendedName>
</protein>
<evidence type="ECO:0000313" key="11">
    <source>
        <dbReference type="Proteomes" id="UP000215914"/>
    </source>
</evidence>
<evidence type="ECO:0000256" key="2">
    <source>
        <dbReference type="ARBA" id="ARBA00009904"/>
    </source>
</evidence>
<keyword evidence="11" id="KW-1185">Reference proteome</keyword>
<evidence type="ECO:0000256" key="8">
    <source>
        <dbReference type="RuleBase" id="RU361189"/>
    </source>
</evidence>
<reference evidence="9 11" key="1">
    <citation type="journal article" date="2017" name="Nature">
        <title>The sunflower genome provides insights into oil metabolism, flowering and Asterid evolution.</title>
        <authorList>
            <person name="Badouin H."/>
            <person name="Gouzy J."/>
            <person name="Grassa C.J."/>
            <person name="Murat F."/>
            <person name="Staton S.E."/>
            <person name="Cottret L."/>
            <person name="Lelandais-Briere C."/>
            <person name="Owens G.L."/>
            <person name="Carrere S."/>
            <person name="Mayjonade B."/>
            <person name="Legrand L."/>
            <person name="Gill N."/>
            <person name="Kane N.C."/>
            <person name="Bowers J.E."/>
            <person name="Hubner S."/>
            <person name="Bellec A."/>
            <person name="Berard A."/>
            <person name="Berges H."/>
            <person name="Blanchet N."/>
            <person name="Boniface M.C."/>
            <person name="Brunel D."/>
            <person name="Catrice O."/>
            <person name="Chaidir N."/>
            <person name="Claudel C."/>
            <person name="Donnadieu C."/>
            <person name="Faraut T."/>
            <person name="Fievet G."/>
            <person name="Helmstetter N."/>
            <person name="King M."/>
            <person name="Knapp S.J."/>
            <person name="Lai Z."/>
            <person name="Le Paslier M.C."/>
            <person name="Lippi Y."/>
            <person name="Lorenzon L."/>
            <person name="Mandel J.R."/>
            <person name="Marage G."/>
            <person name="Marchand G."/>
            <person name="Marquand E."/>
            <person name="Bret-Mestries E."/>
            <person name="Morien E."/>
            <person name="Nambeesan S."/>
            <person name="Nguyen T."/>
            <person name="Pegot-Espagnet P."/>
            <person name="Pouilly N."/>
            <person name="Raftis F."/>
            <person name="Sallet E."/>
            <person name="Schiex T."/>
            <person name="Thomas J."/>
            <person name="Vandecasteele C."/>
            <person name="Vares D."/>
            <person name="Vear F."/>
            <person name="Vautrin S."/>
            <person name="Crespi M."/>
            <person name="Mangin B."/>
            <person name="Burke J.M."/>
            <person name="Salse J."/>
            <person name="Munos S."/>
            <person name="Vincourt P."/>
            <person name="Rieseberg L.H."/>
            <person name="Langlade N.B."/>
        </authorList>
    </citation>
    <scope>NUCLEOTIDE SEQUENCE [LARGE SCALE GENOMIC DNA]</scope>
    <source>
        <strain evidence="11">cv. SF193</strain>
        <tissue evidence="9">Leaves</tissue>
    </source>
</reference>
<dbReference type="Proteomes" id="UP000215914">
    <property type="component" value="Chromosome 5"/>
</dbReference>
<dbReference type="InterPro" id="IPR002490">
    <property type="entry name" value="V-ATPase_116kDa_su"/>
</dbReference>
<dbReference type="InParanoid" id="A0A251UR42"/>
<dbReference type="EMBL" id="MNCJ02000320">
    <property type="protein sequence ID" value="KAF5806558.1"/>
    <property type="molecule type" value="Genomic_DNA"/>
</dbReference>
<comment type="subcellular location">
    <subcellularLocation>
        <location evidence="1">Membrane</location>
        <topology evidence="1">Multi-pass membrane protein</topology>
    </subcellularLocation>
</comment>
<keyword evidence="3 8" id="KW-0813">Transport</keyword>
<dbReference type="PANTHER" id="PTHR11629">
    <property type="entry name" value="VACUOLAR PROTON ATPASES"/>
    <property type="match status" value="1"/>
</dbReference>
<evidence type="ECO:0000256" key="5">
    <source>
        <dbReference type="ARBA" id="ARBA00022989"/>
    </source>
</evidence>
<dbReference type="GO" id="GO:0033179">
    <property type="term" value="C:proton-transporting V-type ATPase, V0 domain"/>
    <property type="evidence" value="ECO:0007669"/>
    <property type="project" value="InterPro"/>
</dbReference>
<comment type="similarity">
    <text evidence="2 8">Belongs to the V-ATPase 116 kDa subunit family.</text>
</comment>
<dbReference type="STRING" id="4232.A0A251UR42"/>
<sequence>MTRVIIELDVILRGVTHFYDDSTADQGKQVKLGFLTGLVPKRRSLAFEIILFRATRGNVFLRQSFVDEVVIDPNSGEKVKKNVFVVFFSGEKAKSKILKICKAFEANRYPFAEDLGKQPQIILKVSGKLFELKTTIGAGLLHCANLLETI</sequence>
<evidence type="ECO:0000256" key="3">
    <source>
        <dbReference type="ARBA" id="ARBA00022448"/>
    </source>
</evidence>
<reference evidence="10" key="2">
    <citation type="submission" date="2017-02" db="EMBL/GenBank/DDBJ databases">
        <title>Sunflower complete genome.</title>
        <authorList>
            <person name="Langlade N."/>
            <person name="Munos S."/>
        </authorList>
    </citation>
    <scope>NUCLEOTIDE SEQUENCE [LARGE SCALE GENOMIC DNA]</scope>
    <source>
        <tissue evidence="10">Leaves</tissue>
    </source>
</reference>
<proteinExistence type="inferred from homology"/>
<comment type="function">
    <text evidence="8">Essential component of the vacuolar proton pump (V-ATPase), a multimeric enzyme that catalyzes the translocation of protons across the membranes. Required for assembly and activity of the V-ATPase.</text>
</comment>
<evidence type="ECO:0000256" key="7">
    <source>
        <dbReference type="ARBA" id="ARBA00023136"/>
    </source>
</evidence>
<evidence type="ECO:0000256" key="1">
    <source>
        <dbReference type="ARBA" id="ARBA00004141"/>
    </source>
</evidence>
<dbReference type="Pfam" id="PF01496">
    <property type="entry name" value="V_ATPase_I"/>
    <property type="match status" value="1"/>
</dbReference>